<keyword evidence="2" id="KW-1185">Reference proteome</keyword>
<gene>
    <name evidence="1" type="ORF">AMR76_21150</name>
</gene>
<dbReference type="OrthoDB" id="5959530at2"/>
<evidence type="ECO:0000313" key="1">
    <source>
        <dbReference type="EMBL" id="KQH83821.1"/>
    </source>
</evidence>
<sequence length="100" mass="11934">MIGDLLSIVLFSLVCFAFWQQRRQSELAKARIARKCDELELQLLSVSFGHHKWKTPDHRWRWHTVYYFEFSALGDDCYQGHLIMRGFTPQAFHVPPHRMV</sequence>
<dbReference type="InterPro" id="IPR021732">
    <property type="entry name" value="DUF3301"/>
</dbReference>
<dbReference type="InParanoid" id="A0A0Q2QUU1"/>
<reference evidence="1 2" key="1">
    <citation type="submission" date="2015-08" db="EMBL/GenBank/DDBJ databases">
        <title>Antibacterial properties of a collection of Vibrionaceae strains.</title>
        <authorList>
            <person name="Giubergia S."/>
        </authorList>
    </citation>
    <scope>NUCLEOTIDE SEQUENCE [LARGE SCALE GENOMIC DNA]</scope>
    <source>
        <strain evidence="1 2">S0821</strain>
    </source>
</reference>
<dbReference type="AlphaFoldDB" id="A0A0Q2QUU1"/>
<dbReference type="Proteomes" id="UP000051221">
    <property type="component" value="Unassembled WGS sequence"/>
</dbReference>
<dbReference type="Pfam" id="PF11743">
    <property type="entry name" value="DUF3301"/>
    <property type="match status" value="1"/>
</dbReference>
<organism evidence="1 2">
    <name type="scientific">Vibrio furnissii</name>
    <dbReference type="NCBI Taxonomy" id="29494"/>
    <lineage>
        <taxon>Bacteria</taxon>
        <taxon>Pseudomonadati</taxon>
        <taxon>Pseudomonadota</taxon>
        <taxon>Gammaproteobacteria</taxon>
        <taxon>Vibrionales</taxon>
        <taxon>Vibrionaceae</taxon>
        <taxon>Vibrio</taxon>
    </lineage>
</organism>
<comment type="caution">
    <text evidence="1">The sequence shown here is derived from an EMBL/GenBank/DDBJ whole genome shotgun (WGS) entry which is preliminary data.</text>
</comment>
<dbReference type="EMBL" id="LKHS01000028">
    <property type="protein sequence ID" value="KQH83821.1"/>
    <property type="molecule type" value="Genomic_DNA"/>
</dbReference>
<proteinExistence type="predicted"/>
<name>A0A0Q2QUU1_VIBFU</name>
<dbReference type="RefSeq" id="WP_041942608.1">
    <property type="nucleotide sequence ID" value="NZ_CAWQRI010000123.1"/>
</dbReference>
<evidence type="ECO:0000313" key="2">
    <source>
        <dbReference type="Proteomes" id="UP000051221"/>
    </source>
</evidence>
<protein>
    <recommendedName>
        <fullName evidence="3">DUF3301 domain-containing protein</fullName>
    </recommendedName>
</protein>
<accession>A0A0Q2QUU1</accession>
<evidence type="ECO:0008006" key="3">
    <source>
        <dbReference type="Google" id="ProtNLM"/>
    </source>
</evidence>